<keyword evidence="2" id="KW-1015">Disulfide bond</keyword>
<feature type="domain" description="Ig-like" evidence="4">
    <location>
        <begin position="3"/>
        <end position="119"/>
    </location>
</feature>
<proteinExistence type="predicted"/>
<accession>A0ABN8T3G5</accession>
<dbReference type="EMBL" id="CALNXI010005983">
    <property type="protein sequence ID" value="CAH3198821.1"/>
    <property type="molecule type" value="Genomic_DNA"/>
</dbReference>
<dbReference type="InterPro" id="IPR007110">
    <property type="entry name" value="Ig-like_dom"/>
</dbReference>
<dbReference type="Proteomes" id="UP001159427">
    <property type="component" value="Unassembled WGS sequence"/>
</dbReference>
<keyword evidence="6" id="KW-1185">Reference proteome</keyword>
<feature type="domain" description="Ig-like" evidence="4">
    <location>
        <begin position="183"/>
        <end position="298"/>
    </location>
</feature>
<dbReference type="InterPro" id="IPR003598">
    <property type="entry name" value="Ig_sub2"/>
</dbReference>
<dbReference type="InterPro" id="IPR050958">
    <property type="entry name" value="Cell_Adh-Cytoskel_Orgn"/>
</dbReference>
<dbReference type="SMART" id="SM00409">
    <property type="entry name" value="IG"/>
    <property type="match status" value="2"/>
</dbReference>
<dbReference type="PANTHER" id="PTHR45080">
    <property type="entry name" value="CONTACTIN 5"/>
    <property type="match status" value="1"/>
</dbReference>
<organism evidence="5 6">
    <name type="scientific">Porites evermanni</name>
    <dbReference type="NCBI Taxonomy" id="104178"/>
    <lineage>
        <taxon>Eukaryota</taxon>
        <taxon>Metazoa</taxon>
        <taxon>Cnidaria</taxon>
        <taxon>Anthozoa</taxon>
        <taxon>Hexacorallia</taxon>
        <taxon>Scleractinia</taxon>
        <taxon>Fungiina</taxon>
        <taxon>Poritidae</taxon>
        <taxon>Porites</taxon>
    </lineage>
</organism>
<evidence type="ECO:0000256" key="3">
    <source>
        <dbReference type="SAM" id="MobiDB-lite"/>
    </source>
</evidence>
<feature type="compositionally biased region" description="Polar residues" evidence="3">
    <location>
        <begin position="489"/>
        <end position="499"/>
    </location>
</feature>
<comment type="caution">
    <text evidence="5">The sequence shown here is derived from an EMBL/GenBank/DDBJ whole genome shotgun (WGS) entry which is preliminary data.</text>
</comment>
<gene>
    <name evidence="5" type="ORF">PEVE_00036914</name>
</gene>
<sequence>DAPQVDFFATVYGDSSLSENPQRFYNDILVQKDSNVTLTCTAKGPKEPSVWASSHYFYPYEMNWFVNSRYLEMPICTYKKPYPPNKTCILNLGKVQPDNRGGYFCQAVNRGGCTYKELNLIVTGGYNTTTGSKQTSKTPHYETTLVPATSEAPATHVAPPTSVQDQATTVFSVTPIVQATHAPQVDFFATVHGDSSLSENPQHFYNNILVQKDSNVTLTCTAKGPKEPSVWASSHYYYPYEMNWFVNLTYLEMPICTYKKPSPNKTCILNLGKVQPDDRGRYFCQAVNRGGCTYKELNLIVTGGYSTTTSSKQTSKTPHYETTLVPATSEAPATHLVPPTAVQDQATTVFSVTPIVQATRVFSSTPEDVLQARIVSQVTPEAQATSEIQSTSVQVSAISVSSVTPEAQTPVVVLSNNKEQTSKTPHYEMTLVPATAEVRATHVVPPTSVQDQATTVFSVTPIVQATRVFSSTPEDVQARIVSTVKPEAQATSEIQSTSSHQRRKHQL</sequence>
<name>A0ABN8T3G5_9CNID</name>
<dbReference type="SUPFAM" id="SSF48726">
    <property type="entry name" value="Immunoglobulin"/>
    <property type="match status" value="2"/>
</dbReference>
<dbReference type="CDD" id="cd00096">
    <property type="entry name" value="Ig"/>
    <property type="match status" value="2"/>
</dbReference>
<keyword evidence="1" id="KW-0732">Signal</keyword>
<dbReference type="InterPro" id="IPR013783">
    <property type="entry name" value="Ig-like_fold"/>
</dbReference>
<dbReference type="InterPro" id="IPR036179">
    <property type="entry name" value="Ig-like_dom_sf"/>
</dbReference>
<evidence type="ECO:0000313" key="6">
    <source>
        <dbReference type="Proteomes" id="UP001159427"/>
    </source>
</evidence>
<dbReference type="SMART" id="SM00408">
    <property type="entry name" value="IGc2"/>
    <property type="match status" value="2"/>
</dbReference>
<dbReference type="Gene3D" id="2.60.40.10">
    <property type="entry name" value="Immunoglobulins"/>
    <property type="match status" value="2"/>
</dbReference>
<dbReference type="PROSITE" id="PS50835">
    <property type="entry name" value="IG_LIKE"/>
    <property type="match status" value="2"/>
</dbReference>
<feature type="region of interest" description="Disordered" evidence="3">
    <location>
        <begin position="484"/>
        <end position="507"/>
    </location>
</feature>
<reference evidence="5 6" key="1">
    <citation type="submission" date="2022-05" db="EMBL/GenBank/DDBJ databases">
        <authorList>
            <consortium name="Genoscope - CEA"/>
            <person name="William W."/>
        </authorList>
    </citation>
    <scope>NUCLEOTIDE SEQUENCE [LARGE SCALE GENOMIC DNA]</scope>
</reference>
<dbReference type="InterPro" id="IPR003599">
    <property type="entry name" value="Ig_sub"/>
</dbReference>
<evidence type="ECO:0000256" key="2">
    <source>
        <dbReference type="ARBA" id="ARBA00023157"/>
    </source>
</evidence>
<protein>
    <recommendedName>
        <fullName evidence="4">Ig-like domain-containing protein</fullName>
    </recommendedName>
</protein>
<evidence type="ECO:0000259" key="4">
    <source>
        <dbReference type="PROSITE" id="PS50835"/>
    </source>
</evidence>
<dbReference type="PANTHER" id="PTHR45080:SF8">
    <property type="entry name" value="IG-LIKE DOMAIN-CONTAINING PROTEIN"/>
    <property type="match status" value="1"/>
</dbReference>
<evidence type="ECO:0000256" key="1">
    <source>
        <dbReference type="ARBA" id="ARBA00022729"/>
    </source>
</evidence>
<feature type="non-terminal residue" evidence="5">
    <location>
        <position position="1"/>
    </location>
</feature>
<evidence type="ECO:0000313" key="5">
    <source>
        <dbReference type="EMBL" id="CAH3198821.1"/>
    </source>
</evidence>